<evidence type="ECO:0000313" key="9">
    <source>
        <dbReference type="Proteomes" id="UP000078503"/>
    </source>
</evidence>
<feature type="domain" description="Aminotransferase class I/classII large" evidence="7">
    <location>
        <begin position="26"/>
        <end position="388"/>
    </location>
</feature>
<dbReference type="InterPro" id="IPR015424">
    <property type="entry name" value="PyrdxlP-dep_Trfase"/>
</dbReference>
<comment type="caution">
    <text evidence="8">The sequence shown here is derived from an EMBL/GenBank/DDBJ whole genome shotgun (WGS) entry which is preliminary data.</text>
</comment>
<keyword evidence="4 8" id="KW-0032">Aminotransferase</keyword>
<dbReference type="PANTHER" id="PTHR11879">
    <property type="entry name" value="ASPARTATE AMINOTRANSFERASE"/>
    <property type="match status" value="1"/>
</dbReference>
<dbReference type="EMBL" id="LVHF01000033">
    <property type="protein sequence ID" value="OAN11408.1"/>
    <property type="molecule type" value="Genomic_DNA"/>
</dbReference>
<protein>
    <submittedName>
        <fullName evidence="8">Aromatic amino acid aminotransferase</fullName>
    </submittedName>
</protein>
<comment type="subunit">
    <text evidence="3">Homodimer.</text>
</comment>
<dbReference type="SUPFAM" id="SSF53383">
    <property type="entry name" value="PLP-dependent transferases"/>
    <property type="match status" value="1"/>
</dbReference>
<dbReference type="Pfam" id="PF00155">
    <property type="entry name" value="Aminotran_1_2"/>
    <property type="match status" value="1"/>
</dbReference>
<evidence type="ECO:0000256" key="3">
    <source>
        <dbReference type="ARBA" id="ARBA00011738"/>
    </source>
</evidence>
<proteinExistence type="inferred from homology"/>
<dbReference type="CDD" id="cd00609">
    <property type="entry name" value="AAT_like"/>
    <property type="match status" value="1"/>
</dbReference>
<keyword evidence="9" id="KW-1185">Reference proteome</keyword>
<dbReference type="FunFam" id="3.40.640.10:FF:000066">
    <property type="entry name" value="Aspartate aminotransferase"/>
    <property type="match status" value="1"/>
</dbReference>
<dbReference type="GO" id="GO:0042802">
    <property type="term" value="F:identical protein binding"/>
    <property type="evidence" value="ECO:0007669"/>
    <property type="project" value="TreeGrafter"/>
</dbReference>
<dbReference type="InterPro" id="IPR015422">
    <property type="entry name" value="PyrdxlP-dep_Trfase_small"/>
</dbReference>
<reference evidence="8 9" key="1">
    <citation type="submission" date="2016-03" db="EMBL/GenBank/DDBJ databases">
        <title>Photobacterium proteolyticum sp. nov. a protease producing bacterium isolated from ocean sediments of Laizhou Bay.</title>
        <authorList>
            <person name="Li Y."/>
        </authorList>
    </citation>
    <scope>NUCLEOTIDE SEQUENCE [LARGE SCALE GENOMIC DNA]</scope>
    <source>
        <strain evidence="8 9">R-40508</strain>
    </source>
</reference>
<dbReference type="InterPro" id="IPR000796">
    <property type="entry name" value="Asp_trans"/>
</dbReference>
<name>A0A178K267_9GAMM</name>
<evidence type="ECO:0000256" key="6">
    <source>
        <dbReference type="ARBA" id="ARBA00022898"/>
    </source>
</evidence>
<dbReference type="AlphaFoldDB" id="A0A178K267"/>
<dbReference type="GO" id="GO:0004069">
    <property type="term" value="F:L-aspartate:2-oxoglutarate aminotransferase activity"/>
    <property type="evidence" value="ECO:0007669"/>
    <property type="project" value="TreeGrafter"/>
</dbReference>
<dbReference type="STRING" id="858640.A3K86_20910"/>
<evidence type="ECO:0000256" key="2">
    <source>
        <dbReference type="ARBA" id="ARBA00007441"/>
    </source>
</evidence>
<dbReference type="PANTHER" id="PTHR11879:SF22">
    <property type="entry name" value="ASPARTATE AMINOTRANSFERASE, MITOCHONDRIAL"/>
    <property type="match status" value="1"/>
</dbReference>
<evidence type="ECO:0000256" key="5">
    <source>
        <dbReference type="ARBA" id="ARBA00022679"/>
    </source>
</evidence>
<dbReference type="InterPro" id="IPR015421">
    <property type="entry name" value="PyrdxlP-dep_Trfase_major"/>
</dbReference>
<dbReference type="OrthoDB" id="9766445at2"/>
<keyword evidence="5 8" id="KW-0808">Transferase</keyword>
<gene>
    <name evidence="8" type="ORF">A3K86_20910</name>
</gene>
<organism evidence="8 9">
    <name type="scientific">Photobacterium jeanii</name>
    <dbReference type="NCBI Taxonomy" id="858640"/>
    <lineage>
        <taxon>Bacteria</taxon>
        <taxon>Pseudomonadati</taxon>
        <taxon>Pseudomonadota</taxon>
        <taxon>Gammaproteobacteria</taxon>
        <taxon>Vibrionales</taxon>
        <taxon>Vibrionaceae</taxon>
        <taxon>Photobacterium</taxon>
    </lineage>
</organism>
<evidence type="ECO:0000259" key="7">
    <source>
        <dbReference type="Pfam" id="PF00155"/>
    </source>
</evidence>
<dbReference type="Gene3D" id="3.40.640.10">
    <property type="entry name" value="Type I PLP-dependent aspartate aminotransferase-like (Major domain)"/>
    <property type="match status" value="1"/>
</dbReference>
<keyword evidence="6" id="KW-0663">Pyridoxal phosphate</keyword>
<dbReference type="GO" id="GO:0005829">
    <property type="term" value="C:cytosol"/>
    <property type="evidence" value="ECO:0007669"/>
    <property type="project" value="TreeGrafter"/>
</dbReference>
<dbReference type="Gene3D" id="3.90.1150.10">
    <property type="entry name" value="Aspartate Aminotransferase, domain 1"/>
    <property type="match status" value="1"/>
</dbReference>
<evidence type="ECO:0000313" key="8">
    <source>
        <dbReference type="EMBL" id="OAN11408.1"/>
    </source>
</evidence>
<comment type="cofactor">
    <cofactor evidence="1">
        <name>pyridoxal 5'-phosphate</name>
        <dbReference type="ChEBI" id="CHEBI:597326"/>
    </cofactor>
</comment>
<dbReference type="GO" id="GO:0033585">
    <property type="term" value="P:L-phenylalanine biosynthetic process from chorismate via phenylpyruvate"/>
    <property type="evidence" value="ECO:0007669"/>
    <property type="project" value="TreeGrafter"/>
</dbReference>
<sequence>MFKQLSPAQLDPILSLSIAYREDSRTDKMDLGIGVYRNSQGETPIMQAVQTAQTALLAEQKTKAYVGLAGDEVFNQSMMDLLLSGTSAHGRAAAVQTPGASGALRMLADLMAIAQPETTVWLTDPSYVNHKPVMEAAGLKVRFYPYFDRQTKQVNSDAMLAEIAKAGPKDVVLLHGCCHNPTGADIRFEDWQAVTELANKNGFLPFVDIAYQGFGDGLAQDAAGLQHLADNVEEMIIATSCSKNFGLYRERTGAAIIVSDSLQEAQKAKGRILNLARATYTMPPDHGAAVVAKILQDEKLTQVWQQELNSMHQRLLNLRQGLVKAVNAQGSDAFDFIAKHKGMFSVTGLSPEQIARMREDFAIYAVADGRINIAGLQEQKLDYLANALVTVSQS</sequence>
<dbReference type="NCBIfam" id="NF006719">
    <property type="entry name" value="PRK09257.1"/>
    <property type="match status" value="1"/>
</dbReference>
<dbReference type="RefSeq" id="WP_068336152.1">
    <property type="nucleotide sequence ID" value="NZ_LVHF01000033.1"/>
</dbReference>
<dbReference type="GO" id="GO:0030170">
    <property type="term" value="F:pyridoxal phosphate binding"/>
    <property type="evidence" value="ECO:0007669"/>
    <property type="project" value="InterPro"/>
</dbReference>
<dbReference type="Proteomes" id="UP000078503">
    <property type="component" value="Unassembled WGS sequence"/>
</dbReference>
<dbReference type="PRINTS" id="PR00799">
    <property type="entry name" value="TRANSAMINASE"/>
</dbReference>
<comment type="similarity">
    <text evidence="2">Belongs to the class-I pyridoxal-phosphate-dependent aminotransferase family.</text>
</comment>
<evidence type="ECO:0000256" key="1">
    <source>
        <dbReference type="ARBA" id="ARBA00001933"/>
    </source>
</evidence>
<accession>A0A178K267</accession>
<evidence type="ECO:0000256" key="4">
    <source>
        <dbReference type="ARBA" id="ARBA00022576"/>
    </source>
</evidence>
<dbReference type="InterPro" id="IPR004839">
    <property type="entry name" value="Aminotransferase_I/II_large"/>
</dbReference>
<dbReference type="GO" id="GO:0004838">
    <property type="term" value="F:L-tyrosine-2-oxoglutarate transaminase activity"/>
    <property type="evidence" value="ECO:0007669"/>
    <property type="project" value="TreeGrafter"/>
</dbReference>